<reference evidence="2" key="1">
    <citation type="journal article" date="2012" name="Nat. Biotechnol.">
        <title>Reference genome sequence of the model plant Setaria.</title>
        <authorList>
            <person name="Bennetzen J.L."/>
            <person name="Schmutz J."/>
            <person name="Wang H."/>
            <person name="Percifield R."/>
            <person name="Hawkins J."/>
            <person name="Pontaroli A.C."/>
            <person name="Estep M."/>
            <person name="Feng L."/>
            <person name="Vaughn J.N."/>
            <person name="Grimwood J."/>
            <person name="Jenkins J."/>
            <person name="Barry K."/>
            <person name="Lindquist E."/>
            <person name="Hellsten U."/>
            <person name="Deshpande S."/>
            <person name="Wang X."/>
            <person name="Wu X."/>
            <person name="Mitros T."/>
            <person name="Triplett J."/>
            <person name="Yang X."/>
            <person name="Ye C.Y."/>
            <person name="Mauro-Herrera M."/>
            <person name="Wang L."/>
            <person name="Li P."/>
            <person name="Sharma M."/>
            <person name="Sharma R."/>
            <person name="Ronald P.C."/>
            <person name="Panaud O."/>
            <person name="Kellogg E.A."/>
            <person name="Brutnell T.P."/>
            <person name="Doust A.N."/>
            <person name="Tuskan G.A."/>
            <person name="Rokhsar D."/>
            <person name="Devos K.M."/>
        </authorList>
    </citation>
    <scope>NUCLEOTIDE SEQUENCE [LARGE SCALE GENOMIC DNA]</scope>
    <source>
        <strain evidence="2">Yugu1</strain>
    </source>
</reference>
<sequence length="123" mass="12512">MPASPPLAVLLLLATALLLAASAGPAAADKHGGGRMAIVIRAPGTRVAAAGSLDRSSKWHGRRLEDEVAPEFGGGGLLAALGAGQGQISYEALEKDRAACGDRCAGKGAPYTRPCTYREQCRG</sequence>
<dbReference type="PANTHER" id="PTHR34998">
    <property type="entry name" value="OS04G0357400 PROTEIN-RELATED"/>
    <property type="match status" value="1"/>
</dbReference>
<protein>
    <submittedName>
        <fullName evidence="2">Uncharacterized protein</fullName>
    </submittedName>
</protein>
<evidence type="ECO:0000313" key="2">
    <source>
        <dbReference type="EMBL" id="RCV18733.1"/>
    </source>
</evidence>
<name>A0A368QLE6_SETIT</name>
<proteinExistence type="predicted"/>
<dbReference type="OrthoDB" id="692523at2759"/>
<dbReference type="PANTHER" id="PTHR34998:SF7">
    <property type="entry name" value="EXPRESSED PROTEIN"/>
    <property type="match status" value="1"/>
</dbReference>
<accession>A0A368QLE6</accession>
<organism evidence="2">
    <name type="scientific">Setaria italica</name>
    <name type="common">Foxtail millet</name>
    <name type="synonym">Panicum italicum</name>
    <dbReference type="NCBI Taxonomy" id="4555"/>
    <lineage>
        <taxon>Eukaryota</taxon>
        <taxon>Viridiplantae</taxon>
        <taxon>Streptophyta</taxon>
        <taxon>Embryophyta</taxon>
        <taxon>Tracheophyta</taxon>
        <taxon>Spermatophyta</taxon>
        <taxon>Magnoliopsida</taxon>
        <taxon>Liliopsida</taxon>
        <taxon>Poales</taxon>
        <taxon>Poaceae</taxon>
        <taxon>PACMAD clade</taxon>
        <taxon>Panicoideae</taxon>
        <taxon>Panicodae</taxon>
        <taxon>Paniceae</taxon>
        <taxon>Cenchrinae</taxon>
        <taxon>Setaria</taxon>
    </lineage>
</organism>
<feature type="signal peptide" evidence="1">
    <location>
        <begin position="1"/>
        <end position="28"/>
    </location>
</feature>
<keyword evidence="1" id="KW-0732">Signal</keyword>
<dbReference type="EMBL" id="CM003530">
    <property type="protein sequence ID" value="RCV18733.1"/>
    <property type="molecule type" value="Genomic_DNA"/>
</dbReference>
<evidence type="ECO:0000256" key="1">
    <source>
        <dbReference type="SAM" id="SignalP"/>
    </source>
</evidence>
<feature type="chain" id="PRO_5016968776" evidence="1">
    <location>
        <begin position="29"/>
        <end position="123"/>
    </location>
</feature>
<reference evidence="2" key="2">
    <citation type="submission" date="2015-07" db="EMBL/GenBank/DDBJ databases">
        <authorList>
            <person name="Noorani M."/>
        </authorList>
    </citation>
    <scope>NUCLEOTIDE SEQUENCE</scope>
    <source>
        <strain evidence="2">Yugu1</strain>
    </source>
</reference>
<dbReference type="AlphaFoldDB" id="A0A368QLE6"/>
<gene>
    <name evidence="2" type="ORF">SETIT_3G326200v2</name>
</gene>